<reference evidence="2 3" key="1">
    <citation type="submission" date="2021-03" db="EMBL/GenBank/DDBJ databases">
        <title>Tianweitania aestuarii sp. nov., isolated from a tidal flat.</title>
        <authorList>
            <person name="Park S."/>
            <person name="Yoon J.-H."/>
        </authorList>
    </citation>
    <scope>NUCLEOTIDE SEQUENCE [LARGE SCALE GENOMIC DNA]</scope>
    <source>
        <strain evidence="2 3">BSSL-BM11</strain>
    </source>
</reference>
<keyword evidence="1" id="KW-0812">Transmembrane</keyword>
<evidence type="ECO:0000256" key="1">
    <source>
        <dbReference type="SAM" id="Phobius"/>
    </source>
</evidence>
<feature type="transmembrane region" description="Helical" evidence="1">
    <location>
        <begin position="63"/>
        <end position="92"/>
    </location>
</feature>
<dbReference type="InterPro" id="IPR025597">
    <property type="entry name" value="DUF4345"/>
</dbReference>
<dbReference type="Pfam" id="PF14248">
    <property type="entry name" value="DUF4345"/>
    <property type="match status" value="1"/>
</dbReference>
<dbReference type="RefSeq" id="WP_213985177.1">
    <property type="nucleotide sequence ID" value="NZ_JAFMNX010000003.1"/>
</dbReference>
<feature type="transmembrane region" description="Helical" evidence="1">
    <location>
        <begin position="14"/>
        <end position="36"/>
    </location>
</feature>
<protein>
    <submittedName>
        <fullName evidence="2">DUF4345 family protein</fullName>
    </submittedName>
</protein>
<organism evidence="2 3">
    <name type="scientific">Tianweitania aestuarii</name>
    <dbReference type="NCBI Taxonomy" id="2814886"/>
    <lineage>
        <taxon>Bacteria</taxon>
        <taxon>Pseudomonadati</taxon>
        <taxon>Pseudomonadota</taxon>
        <taxon>Alphaproteobacteria</taxon>
        <taxon>Hyphomicrobiales</taxon>
        <taxon>Phyllobacteriaceae</taxon>
        <taxon>Tianweitania</taxon>
    </lineage>
</organism>
<sequence length="131" mass="14192">MNLAFPWPITNGEWLAFTSASITVLFGLALLIAPALSLRKLRLTTLPGHPEAISEGRATMAGFYLGLGLCCLLTGQFWIYLALGFCWAFAAFGRLVSILSDKASTPFNWMRLFLECALAGLALVFALGFIA</sequence>
<gene>
    <name evidence="2" type="ORF">JYU29_12600</name>
</gene>
<proteinExistence type="predicted"/>
<dbReference type="EMBL" id="JAFMNX010000003">
    <property type="protein sequence ID" value="MBS9721523.1"/>
    <property type="molecule type" value="Genomic_DNA"/>
</dbReference>
<keyword evidence="3" id="KW-1185">Reference proteome</keyword>
<name>A0ABS5RWT7_9HYPH</name>
<keyword evidence="1" id="KW-1133">Transmembrane helix</keyword>
<evidence type="ECO:0000313" key="2">
    <source>
        <dbReference type="EMBL" id="MBS9721523.1"/>
    </source>
</evidence>
<accession>A0ABS5RWT7</accession>
<comment type="caution">
    <text evidence="2">The sequence shown here is derived from an EMBL/GenBank/DDBJ whole genome shotgun (WGS) entry which is preliminary data.</text>
</comment>
<keyword evidence="1" id="KW-0472">Membrane</keyword>
<evidence type="ECO:0000313" key="3">
    <source>
        <dbReference type="Proteomes" id="UP001297272"/>
    </source>
</evidence>
<feature type="transmembrane region" description="Helical" evidence="1">
    <location>
        <begin position="112"/>
        <end position="130"/>
    </location>
</feature>
<dbReference type="Proteomes" id="UP001297272">
    <property type="component" value="Unassembled WGS sequence"/>
</dbReference>